<gene>
    <name evidence="1" type="ORF">ABL78_0463</name>
</gene>
<name>A0A0N0P978_LEPSE</name>
<proteinExistence type="predicted"/>
<sequence length="69" mass="7606">MVECPTMKVEVARWHHHIHQHPELSYMESETAAFIVGTLQSSRCPPLEVIHPVPISVVPGFGGGAAYQN</sequence>
<comment type="caution">
    <text evidence="1">The sequence shown here is derived from an EMBL/GenBank/DDBJ whole genome shotgun (WGS) entry which is preliminary data.</text>
</comment>
<protein>
    <submittedName>
        <fullName evidence="1">Putative Aminoacylase</fullName>
    </submittedName>
</protein>
<dbReference type="EMBL" id="LJSK01000006">
    <property type="protein sequence ID" value="KPI90387.1"/>
    <property type="molecule type" value="Genomic_DNA"/>
</dbReference>
<keyword evidence="2" id="KW-1185">Reference proteome</keyword>
<dbReference type="Gene3D" id="3.40.630.10">
    <property type="entry name" value="Zn peptidases"/>
    <property type="match status" value="1"/>
</dbReference>
<accession>A0A0N0P978</accession>
<dbReference type="VEuPathDB" id="TriTrypDB:Lsey_0006_0210"/>
<organism evidence="1 2">
    <name type="scientific">Leptomonas seymouri</name>
    <dbReference type="NCBI Taxonomy" id="5684"/>
    <lineage>
        <taxon>Eukaryota</taxon>
        <taxon>Discoba</taxon>
        <taxon>Euglenozoa</taxon>
        <taxon>Kinetoplastea</taxon>
        <taxon>Metakinetoplastina</taxon>
        <taxon>Trypanosomatida</taxon>
        <taxon>Trypanosomatidae</taxon>
        <taxon>Leishmaniinae</taxon>
        <taxon>Leptomonas</taxon>
    </lineage>
</organism>
<evidence type="ECO:0000313" key="2">
    <source>
        <dbReference type="Proteomes" id="UP000038009"/>
    </source>
</evidence>
<dbReference type="Proteomes" id="UP000038009">
    <property type="component" value="Unassembled WGS sequence"/>
</dbReference>
<evidence type="ECO:0000313" key="1">
    <source>
        <dbReference type="EMBL" id="KPI90387.1"/>
    </source>
</evidence>
<dbReference type="AlphaFoldDB" id="A0A0N0P978"/>
<dbReference type="SUPFAM" id="SSF53187">
    <property type="entry name" value="Zn-dependent exopeptidases"/>
    <property type="match status" value="1"/>
</dbReference>
<reference evidence="1 2" key="1">
    <citation type="journal article" date="2015" name="PLoS Pathog.">
        <title>Leptomonas seymouri: Adaptations to the Dixenous Life Cycle Analyzed by Genome Sequencing, Transcriptome Profiling and Co-infection with Leishmania donovani.</title>
        <authorList>
            <person name="Kraeva N."/>
            <person name="Butenko A."/>
            <person name="Hlavacova J."/>
            <person name="Kostygov A."/>
            <person name="Myskova J."/>
            <person name="Grybchuk D."/>
            <person name="Lestinova T."/>
            <person name="Votypka J."/>
            <person name="Volf P."/>
            <person name="Opperdoes F."/>
            <person name="Flegontov P."/>
            <person name="Lukes J."/>
            <person name="Yurchenko V."/>
        </authorList>
    </citation>
    <scope>NUCLEOTIDE SEQUENCE [LARGE SCALE GENOMIC DNA]</scope>
    <source>
        <strain evidence="1 2">ATCC 30220</strain>
    </source>
</reference>